<dbReference type="EMBL" id="LJZR01000015">
    <property type="protein sequence ID" value="KPQ34997.1"/>
    <property type="molecule type" value="Genomic_DNA"/>
</dbReference>
<dbReference type="Pfam" id="PF00534">
    <property type="entry name" value="Glycos_transf_1"/>
    <property type="match status" value="1"/>
</dbReference>
<dbReference type="CDD" id="cd03794">
    <property type="entry name" value="GT4_WbuB-like"/>
    <property type="match status" value="1"/>
</dbReference>
<feature type="domain" description="Glycosyl transferase family 1" evidence="1">
    <location>
        <begin position="215"/>
        <end position="384"/>
    </location>
</feature>
<evidence type="ECO:0000259" key="1">
    <source>
        <dbReference type="Pfam" id="PF00534"/>
    </source>
</evidence>
<dbReference type="Pfam" id="PF13579">
    <property type="entry name" value="Glyco_trans_4_4"/>
    <property type="match status" value="1"/>
</dbReference>
<feature type="domain" description="Glycosyltransferase subfamily 4-like N-terminal" evidence="2">
    <location>
        <begin position="16"/>
        <end position="200"/>
    </location>
</feature>
<dbReference type="InterPro" id="IPR028098">
    <property type="entry name" value="Glyco_trans_4-like_N"/>
</dbReference>
<protein>
    <submittedName>
        <fullName evidence="3">Colanic acid biosynthesis glycosyl transferase WcaI</fullName>
    </submittedName>
</protein>
<comment type="caution">
    <text evidence="3">The sequence shown here is derived from an EMBL/GenBank/DDBJ whole genome shotgun (WGS) entry which is preliminary data.</text>
</comment>
<evidence type="ECO:0000259" key="2">
    <source>
        <dbReference type="Pfam" id="PF13579"/>
    </source>
</evidence>
<organism evidence="3 4">
    <name type="scientific">Phormidesmis priestleyi Ana</name>
    <dbReference type="NCBI Taxonomy" id="1666911"/>
    <lineage>
        <taxon>Bacteria</taxon>
        <taxon>Bacillati</taxon>
        <taxon>Cyanobacteriota</taxon>
        <taxon>Cyanophyceae</taxon>
        <taxon>Leptolyngbyales</taxon>
        <taxon>Leptolyngbyaceae</taxon>
        <taxon>Phormidesmis</taxon>
    </lineage>
</organism>
<accession>A0A0P7ZX70</accession>
<dbReference type="PANTHER" id="PTHR45947:SF3">
    <property type="entry name" value="SULFOQUINOVOSYL TRANSFERASE SQD2"/>
    <property type="match status" value="1"/>
</dbReference>
<dbReference type="InterPro" id="IPR001296">
    <property type="entry name" value="Glyco_trans_1"/>
</dbReference>
<gene>
    <name evidence="3" type="primary">wcaI</name>
    <name evidence="3" type="ORF">HLUCCA11_12570</name>
</gene>
<dbReference type="GO" id="GO:0016758">
    <property type="term" value="F:hexosyltransferase activity"/>
    <property type="evidence" value="ECO:0007669"/>
    <property type="project" value="TreeGrafter"/>
</dbReference>
<dbReference type="Gene3D" id="3.40.50.2000">
    <property type="entry name" value="Glycogen Phosphorylase B"/>
    <property type="match status" value="2"/>
</dbReference>
<dbReference type="SUPFAM" id="SSF53756">
    <property type="entry name" value="UDP-Glycosyltransferase/glycogen phosphorylase"/>
    <property type="match status" value="1"/>
</dbReference>
<dbReference type="STRING" id="1666911.HLUCCA11_12570"/>
<reference evidence="3 4" key="1">
    <citation type="submission" date="2015-09" db="EMBL/GenBank/DDBJ databases">
        <title>Identification and resolution of microdiversity through metagenomic sequencing of parallel consortia.</title>
        <authorList>
            <person name="Nelson W.C."/>
            <person name="Romine M.F."/>
            <person name="Lindemann S.R."/>
        </authorList>
    </citation>
    <scope>NUCLEOTIDE SEQUENCE [LARGE SCALE GENOMIC DNA]</scope>
    <source>
        <strain evidence="3">Ana</strain>
    </source>
</reference>
<dbReference type="AlphaFoldDB" id="A0A0P7ZX70"/>
<dbReference type="NCBIfam" id="NF007640">
    <property type="entry name" value="PRK10307.1"/>
    <property type="match status" value="1"/>
</dbReference>
<dbReference type="PANTHER" id="PTHR45947">
    <property type="entry name" value="SULFOQUINOVOSYL TRANSFERASE SQD2"/>
    <property type="match status" value="1"/>
</dbReference>
<evidence type="ECO:0000313" key="4">
    <source>
        <dbReference type="Proteomes" id="UP000050465"/>
    </source>
</evidence>
<proteinExistence type="predicted"/>
<dbReference type="InterPro" id="IPR050194">
    <property type="entry name" value="Glycosyltransferase_grp1"/>
</dbReference>
<keyword evidence="3" id="KW-0808">Transferase</keyword>
<evidence type="ECO:0000313" key="3">
    <source>
        <dbReference type="EMBL" id="KPQ34997.1"/>
    </source>
</evidence>
<sequence length="438" mass="48585">MRILLYSSNYYPEPIGIAPLMTELAEELVIRGHKVRVVTAMPNYPERKIYPGYRGQLYKKELRNGVEIERCFVAIRPKPGLIGRVLLDSSFAILSFIKAISGWRPDIILATSPSLPACLPVAAAKAFYRCPSVLSLQDILPEAAVQTGLISNKFAIKVFEQLEKFAYHNATKISVITPSFAQNLTSKGVPADKLECISNWVDTSYVRPLPKENNAFRQAHNLKGKFVVLYSGNIARTQGVRTIIRTAEQMQGNPDIQFVIVGEERQLEELEELRLELDVHNVVLRPFVSEEAFPEMLAAADVSLIMQKHNVVGFNMPSKTQKIMASGRPIVASVPAHGSAAEAVRQSGSGIVVEPESPTELTKAIQLLYDNPEKAEELGKRGRQFAIEHYSVNQAINAYESLMEQVIAPQNAFKGLPAAQTVVSLAQDLRKSDFEEAR</sequence>
<dbReference type="Proteomes" id="UP000050465">
    <property type="component" value="Unassembled WGS sequence"/>
</dbReference>
<name>A0A0P7ZX70_9CYAN</name>